<protein>
    <recommendedName>
        <fullName evidence="14">Olfactory receptor</fullName>
    </recommendedName>
</protein>
<evidence type="ECO:0000256" key="9">
    <source>
        <dbReference type="ARBA" id="ARBA00023157"/>
    </source>
</evidence>
<comment type="subcellular location">
    <subcellularLocation>
        <location evidence="1 14">Cell membrane</location>
        <topology evidence="1 14">Multi-pass membrane protein</topology>
    </subcellularLocation>
</comment>
<dbReference type="InterPro" id="IPR017452">
    <property type="entry name" value="GPCR_Rhodpsn_7TM"/>
</dbReference>
<dbReference type="PANTHER" id="PTHR24242:SF253">
    <property type="entry name" value="OLFACTORY RECEPTOR-RELATED"/>
    <property type="match status" value="1"/>
</dbReference>
<dbReference type="InterPro" id="IPR000725">
    <property type="entry name" value="Olfact_rcpt"/>
</dbReference>
<evidence type="ECO:0000256" key="6">
    <source>
        <dbReference type="ARBA" id="ARBA00022989"/>
    </source>
</evidence>
<sequence>MSPSTEFLFIGFQNVQLLNPVLFVFFLTIYILTLFGNLLIIVLVAKVPSLKSPMYFFLTQLSLSDILLTTNIVPKMLHVVINGGSTISVAECITQFYFYGVSAAAESLLLTVMSYDRYLAICKPLHYTSIMYFGLCVQLALLCWFSSYILMLCIVYLISNLIFCGPTMIDHYFCDVEPILDLSCSDHSMIDLSYFIQAILFALIPFCFILFSYISIFITIFQIPSTSGKQKAFSTCSAHLIVVSTYYGTLITIYMVPTKGGQSHEANKVISLLYTVGIPFSNPFIYSLRNQDIKDAVKYTYDIYHRRLEL</sequence>
<keyword evidence="6 14" id="KW-1133">Transmembrane helix</keyword>
<dbReference type="PRINTS" id="PR00237">
    <property type="entry name" value="GPCRRHODOPSN"/>
</dbReference>
<feature type="transmembrane region" description="Helical" evidence="14">
    <location>
        <begin position="269"/>
        <end position="288"/>
    </location>
</feature>
<evidence type="ECO:0000256" key="11">
    <source>
        <dbReference type="ARBA" id="ARBA00023180"/>
    </source>
</evidence>
<keyword evidence="7 13" id="KW-0297">G-protein coupled receptor</keyword>
<evidence type="ECO:0000256" key="14">
    <source>
        <dbReference type="RuleBase" id="RU363047"/>
    </source>
</evidence>
<dbReference type="AlphaFoldDB" id="A0A8C5M1C7"/>
<keyword evidence="5 14" id="KW-0552">Olfaction</keyword>
<evidence type="ECO:0000256" key="7">
    <source>
        <dbReference type="ARBA" id="ARBA00023040"/>
    </source>
</evidence>
<feature type="transmembrane region" description="Helical" evidence="14">
    <location>
        <begin position="233"/>
        <end position="257"/>
    </location>
</feature>
<dbReference type="GO" id="GO:0004984">
    <property type="term" value="F:olfactory receptor activity"/>
    <property type="evidence" value="ECO:0007669"/>
    <property type="project" value="InterPro"/>
</dbReference>
<dbReference type="GeneTree" id="ENSGT01150000286990"/>
<accession>A0A8C5M1C7</accession>
<evidence type="ECO:0000256" key="5">
    <source>
        <dbReference type="ARBA" id="ARBA00022725"/>
    </source>
</evidence>
<dbReference type="Pfam" id="PF13853">
    <property type="entry name" value="7tm_4"/>
    <property type="match status" value="1"/>
</dbReference>
<dbReference type="InterPro" id="IPR050939">
    <property type="entry name" value="Olfactory_GPCR1"/>
</dbReference>
<reference evidence="16" key="2">
    <citation type="submission" date="2025-09" db="UniProtKB">
        <authorList>
            <consortium name="Ensembl"/>
        </authorList>
    </citation>
    <scope>IDENTIFICATION</scope>
</reference>
<feature type="transmembrane region" description="Helical" evidence="14">
    <location>
        <begin position="20"/>
        <end position="43"/>
    </location>
</feature>
<evidence type="ECO:0000259" key="15">
    <source>
        <dbReference type="PROSITE" id="PS50262"/>
    </source>
</evidence>
<dbReference type="Proteomes" id="UP000694569">
    <property type="component" value="Unplaced"/>
</dbReference>
<keyword evidence="3 14" id="KW-0716">Sensory transduction</keyword>
<dbReference type="GO" id="GO:0005886">
    <property type="term" value="C:plasma membrane"/>
    <property type="evidence" value="ECO:0007669"/>
    <property type="project" value="UniProtKB-SubCell"/>
</dbReference>
<dbReference type="SUPFAM" id="SSF81321">
    <property type="entry name" value="Family A G protein-coupled receptor-like"/>
    <property type="match status" value="1"/>
</dbReference>
<keyword evidence="12 13" id="KW-0807">Transducer</keyword>
<keyword evidence="9" id="KW-1015">Disulfide bond</keyword>
<keyword evidence="17" id="KW-1185">Reference proteome</keyword>
<evidence type="ECO:0000313" key="17">
    <source>
        <dbReference type="Proteomes" id="UP000694569"/>
    </source>
</evidence>
<dbReference type="PANTHER" id="PTHR24242">
    <property type="entry name" value="G-PROTEIN COUPLED RECEPTOR"/>
    <property type="match status" value="1"/>
</dbReference>
<evidence type="ECO:0000256" key="3">
    <source>
        <dbReference type="ARBA" id="ARBA00022606"/>
    </source>
</evidence>
<evidence type="ECO:0000256" key="2">
    <source>
        <dbReference type="ARBA" id="ARBA00022475"/>
    </source>
</evidence>
<name>A0A8C5M1C7_9ANUR</name>
<evidence type="ECO:0000313" key="16">
    <source>
        <dbReference type="Ensembl" id="ENSLLEP00000008085.1"/>
    </source>
</evidence>
<dbReference type="PROSITE" id="PS50262">
    <property type="entry name" value="G_PROTEIN_RECEP_F1_2"/>
    <property type="match status" value="1"/>
</dbReference>
<organism evidence="16 17">
    <name type="scientific">Leptobrachium leishanense</name>
    <name type="common">Leishan spiny toad</name>
    <dbReference type="NCBI Taxonomy" id="445787"/>
    <lineage>
        <taxon>Eukaryota</taxon>
        <taxon>Metazoa</taxon>
        <taxon>Chordata</taxon>
        <taxon>Craniata</taxon>
        <taxon>Vertebrata</taxon>
        <taxon>Euteleostomi</taxon>
        <taxon>Amphibia</taxon>
        <taxon>Batrachia</taxon>
        <taxon>Anura</taxon>
        <taxon>Pelobatoidea</taxon>
        <taxon>Megophryidae</taxon>
        <taxon>Leptobrachium</taxon>
    </lineage>
</organism>
<feature type="transmembrane region" description="Helical" evidence="14">
    <location>
        <begin position="195"/>
        <end position="221"/>
    </location>
</feature>
<comment type="similarity">
    <text evidence="13">Belongs to the G-protein coupled receptor 1 family.</text>
</comment>
<dbReference type="Ensembl" id="ENSLLET00000008410.1">
    <property type="protein sequence ID" value="ENSLLEP00000008085.1"/>
    <property type="gene ID" value="ENSLLEG00000005131.1"/>
</dbReference>
<feature type="transmembrane region" description="Helical" evidence="14">
    <location>
        <begin position="130"/>
        <end position="158"/>
    </location>
</feature>
<keyword evidence="11" id="KW-0325">Glycoprotein</keyword>
<evidence type="ECO:0000256" key="4">
    <source>
        <dbReference type="ARBA" id="ARBA00022692"/>
    </source>
</evidence>
<keyword evidence="4 13" id="KW-0812">Transmembrane</keyword>
<dbReference type="FunFam" id="1.20.1070.10:FF:000010">
    <property type="entry name" value="Olfactory receptor"/>
    <property type="match status" value="1"/>
</dbReference>
<keyword evidence="10 13" id="KW-0675">Receptor</keyword>
<reference evidence="16" key="1">
    <citation type="submission" date="2025-08" db="UniProtKB">
        <authorList>
            <consortium name="Ensembl"/>
        </authorList>
    </citation>
    <scope>IDENTIFICATION</scope>
</reference>
<evidence type="ECO:0000256" key="10">
    <source>
        <dbReference type="ARBA" id="ARBA00023170"/>
    </source>
</evidence>
<keyword evidence="2 14" id="KW-1003">Cell membrane</keyword>
<evidence type="ECO:0000256" key="13">
    <source>
        <dbReference type="RuleBase" id="RU000688"/>
    </source>
</evidence>
<dbReference type="Gene3D" id="1.20.1070.10">
    <property type="entry name" value="Rhodopsin 7-helix transmembrane proteins"/>
    <property type="match status" value="1"/>
</dbReference>
<dbReference type="OrthoDB" id="5967130at2759"/>
<evidence type="ECO:0000256" key="8">
    <source>
        <dbReference type="ARBA" id="ARBA00023136"/>
    </source>
</evidence>
<proteinExistence type="inferred from homology"/>
<dbReference type="SMART" id="SM01381">
    <property type="entry name" value="7TM_GPCR_Srsx"/>
    <property type="match status" value="1"/>
</dbReference>
<evidence type="ECO:0000256" key="1">
    <source>
        <dbReference type="ARBA" id="ARBA00004651"/>
    </source>
</evidence>
<dbReference type="InterPro" id="IPR000276">
    <property type="entry name" value="GPCR_Rhodpsn"/>
</dbReference>
<dbReference type="GO" id="GO:0004930">
    <property type="term" value="F:G protein-coupled receptor activity"/>
    <property type="evidence" value="ECO:0007669"/>
    <property type="project" value="UniProtKB-KW"/>
</dbReference>
<dbReference type="PRINTS" id="PR00245">
    <property type="entry name" value="OLFACTORYR"/>
</dbReference>
<feature type="domain" description="G-protein coupled receptors family 1 profile" evidence="15">
    <location>
        <begin position="36"/>
        <end position="286"/>
    </location>
</feature>
<evidence type="ECO:0000256" key="12">
    <source>
        <dbReference type="ARBA" id="ARBA00023224"/>
    </source>
</evidence>
<keyword evidence="8 14" id="KW-0472">Membrane</keyword>
<dbReference type="PROSITE" id="PS00237">
    <property type="entry name" value="G_PROTEIN_RECEP_F1_1"/>
    <property type="match status" value="1"/>
</dbReference>